<dbReference type="Ensembl" id="ENSCAFT00040025408.1">
    <property type="protein sequence ID" value="ENSCAFP00040022093.1"/>
    <property type="gene ID" value="ENSCAFG00040013781.1"/>
</dbReference>
<proteinExistence type="predicted"/>
<dbReference type="AlphaFoldDB" id="A0A8C0SL88"/>
<protein>
    <submittedName>
        <fullName evidence="1">Uncharacterized protein</fullName>
    </submittedName>
</protein>
<reference evidence="1" key="2">
    <citation type="submission" date="2025-08" db="UniProtKB">
        <authorList>
            <consortium name="Ensembl"/>
        </authorList>
    </citation>
    <scope>IDENTIFICATION</scope>
</reference>
<evidence type="ECO:0000313" key="1">
    <source>
        <dbReference type="Ensembl" id="ENSCAFP00040022093.1"/>
    </source>
</evidence>
<name>A0A8C0SL88_CANLF</name>
<sequence length="353" mass="39810">MVQDNHLSCEASCFHWWVIFAVTSHIATTNIFDRYVLDIEAHIVPRKSLTQSFMVHFNRLYFSCNIDWSKGDHHTRLKNTSLHSTHWDSTNTTNFVDVLERQTQGLISWTSWWQNAIQGFKQCGSAGIPIFTGDFPSLEPRHVSTWLQHVVTIPTRNWHKCYCVGVVANFLNVGADFFNDFLVSLLAYTQCVSQKGMLTGLPILGDTCFKFTNTSSNNQDSTVSLRCACNHVFDKVSVSWGINDGHVILAGLEFPQGDINGDTTFTFSFQFIQDPGILEGAFSHLSSLLLKFFDSSFVDPTTFVDQMASSGRLARIYVSNDDDVDVSLLLSHFGLGLAVVFTTPVFWRQTRCQ</sequence>
<dbReference type="Proteomes" id="UP000694542">
    <property type="component" value="Chromosome X"/>
</dbReference>
<accession>A0A8C0SL88</accession>
<reference evidence="1" key="1">
    <citation type="submission" date="2018-10" db="EMBL/GenBank/DDBJ databases">
        <title>De novo assembly of a Great Dane genome.</title>
        <authorList>
            <person name="Kidd J.M."/>
            <person name="Pendleton A.L."/>
            <person name="Shen F."/>
            <person name="Emery S."/>
        </authorList>
    </citation>
    <scope>NUCLEOTIDE SEQUENCE [LARGE SCALE GENOMIC DNA]</scope>
    <source>
        <strain evidence="1">Great Dane</strain>
    </source>
</reference>
<organism evidence="1 2">
    <name type="scientific">Canis lupus familiaris</name>
    <name type="common">Dog</name>
    <name type="synonym">Canis familiaris</name>
    <dbReference type="NCBI Taxonomy" id="9615"/>
    <lineage>
        <taxon>Eukaryota</taxon>
        <taxon>Metazoa</taxon>
        <taxon>Chordata</taxon>
        <taxon>Craniata</taxon>
        <taxon>Vertebrata</taxon>
        <taxon>Euteleostomi</taxon>
        <taxon>Mammalia</taxon>
        <taxon>Eutheria</taxon>
        <taxon>Laurasiatheria</taxon>
        <taxon>Carnivora</taxon>
        <taxon>Caniformia</taxon>
        <taxon>Canidae</taxon>
        <taxon>Canis</taxon>
    </lineage>
</organism>
<evidence type="ECO:0000313" key="2">
    <source>
        <dbReference type="Proteomes" id="UP000694542"/>
    </source>
</evidence>